<evidence type="ECO:0000256" key="1">
    <source>
        <dbReference type="ARBA" id="ARBA00023242"/>
    </source>
</evidence>
<dbReference type="PANTHER" id="PTHR46910:SF25">
    <property type="entry name" value="ABC-TRANSPORTER-REGULATING TRANSCRIPTION FACTOR"/>
    <property type="match status" value="1"/>
</dbReference>
<evidence type="ECO:0000313" key="3">
    <source>
        <dbReference type="Proteomes" id="UP000028524"/>
    </source>
</evidence>
<dbReference type="OrthoDB" id="3266505at2759"/>
<feature type="non-terminal residue" evidence="2">
    <location>
        <position position="457"/>
    </location>
</feature>
<proteinExistence type="predicted"/>
<dbReference type="GO" id="GO:0003700">
    <property type="term" value="F:DNA-binding transcription factor activity"/>
    <property type="evidence" value="ECO:0007669"/>
    <property type="project" value="InterPro"/>
</dbReference>
<dbReference type="HOGENOM" id="CLU_011099_3_1_1"/>
<dbReference type="InParanoid" id="A0A084R176"/>
<protein>
    <recommendedName>
        <fullName evidence="4">Transcription factor domain-containing protein</fullName>
    </recommendedName>
</protein>
<dbReference type="EMBL" id="KL659316">
    <property type="protein sequence ID" value="KFA69961.1"/>
    <property type="molecule type" value="Genomic_DNA"/>
</dbReference>
<keyword evidence="1" id="KW-0539">Nucleus</keyword>
<organism evidence="2 3">
    <name type="scientific">Stachybotrys chlorohalonatus (strain IBT 40285)</name>
    <dbReference type="NCBI Taxonomy" id="1283841"/>
    <lineage>
        <taxon>Eukaryota</taxon>
        <taxon>Fungi</taxon>
        <taxon>Dikarya</taxon>
        <taxon>Ascomycota</taxon>
        <taxon>Pezizomycotina</taxon>
        <taxon>Sordariomycetes</taxon>
        <taxon>Hypocreomycetidae</taxon>
        <taxon>Hypocreales</taxon>
        <taxon>Stachybotryaceae</taxon>
        <taxon>Stachybotrys</taxon>
    </lineage>
</organism>
<dbReference type="PANTHER" id="PTHR46910">
    <property type="entry name" value="TRANSCRIPTION FACTOR PDR1"/>
    <property type="match status" value="1"/>
</dbReference>
<sequence length="457" mass="50553">MWYSKARITSLEQRLAALESASSTDVAVHDGGSAGPTSTVTDTAQKELVGISINASNFLPASASPFLDFAALFTGAQEKIESQLDAGPFPRKVFAPLPPRELVINILEKIVGVFPNAYLFPPLFMETEVLDLMERQFNAGTSNCRDDPVTWAIANTVLAAAVQFEADSDSLFYVQRIVWAYFKNAYTIFPEIVIQGNDLVACEALVCMSAFLSSTPDGRTAVQVIASASRLLSLLSDKRSHDGTHSDITEKNNRLFCIVYILKVDCVFKYGCLFEQEPYPLLPDISSCTEPTSLTTILSYFTQVSAIKSRIQSRITTPQEPLSNSQLLKLCFSLEHELRTWQESLVPFLSDNHKPESTSSHAAILLGFISHNSLITVHMAAMHASKDPQTDEVWHEHVRHIRQISWPRCVVAARATLDLTSNLASFPFSDICDSWYLGGIGPILSPQPTLKYQKPKL</sequence>
<reference evidence="2 3" key="1">
    <citation type="journal article" date="2014" name="BMC Genomics">
        <title>Comparative genome sequencing reveals chemotype-specific gene clusters in the toxigenic black mold Stachybotrys.</title>
        <authorList>
            <person name="Semeiks J."/>
            <person name="Borek D."/>
            <person name="Otwinowski Z."/>
            <person name="Grishin N.V."/>
        </authorList>
    </citation>
    <scope>NUCLEOTIDE SEQUENCE [LARGE SCALE GENOMIC DNA]</scope>
    <source>
        <strain evidence="2 3">IBT 40285</strain>
    </source>
</reference>
<dbReference type="Proteomes" id="UP000028524">
    <property type="component" value="Unassembled WGS sequence"/>
</dbReference>
<evidence type="ECO:0008006" key="4">
    <source>
        <dbReference type="Google" id="ProtNLM"/>
    </source>
</evidence>
<gene>
    <name evidence="2" type="ORF">S40285_03900</name>
</gene>
<evidence type="ECO:0000313" key="2">
    <source>
        <dbReference type="EMBL" id="KFA69961.1"/>
    </source>
</evidence>
<dbReference type="CDD" id="cd12148">
    <property type="entry name" value="fungal_TF_MHR"/>
    <property type="match status" value="1"/>
</dbReference>
<keyword evidence="3" id="KW-1185">Reference proteome</keyword>
<dbReference type="InterPro" id="IPR050987">
    <property type="entry name" value="AtrR-like"/>
</dbReference>
<accession>A0A084R176</accession>
<dbReference type="AlphaFoldDB" id="A0A084R176"/>
<name>A0A084R176_STAC4</name>